<keyword evidence="3" id="KW-1185">Reference proteome</keyword>
<gene>
    <name evidence="2" type="ORF">CQA53_07230</name>
</gene>
<accession>A0A3D8IIS4</accession>
<name>A0A3D8IIS4_9HELI</name>
<dbReference type="InterPro" id="IPR054254">
    <property type="entry name" value="DUF6985"/>
</dbReference>
<dbReference type="AlphaFoldDB" id="A0A3D8IIS4"/>
<dbReference type="OrthoDB" id="3477708at2"/>
<feature type="domain" description="DUF6985" evidence="1">
    <location>
        <begin position="8"/>
        <end position="126"/>
    </location>
</feature>
<reference evidence="2 3" key="1">
    <citation type="submission" date="2018-04" db="EMBL/GenBank/DDBJ databases">
        <title>Novel Campyloabacter and Helicobacter Species and Strains.</title>
        <authorList>
            <person name="Mannion A.J."/>
            <person name="Shen Z."/>
            <person name="Fox J.G."/>
        </authorList>
    </citation>
    <scope>NUCLEOTIDE SEQUENCE [LARGE SCALE GENOMIC DNA]</scope>
    <source>
        <strain evidence="2 3">MIT 17-337</strain>
    </source>
</reference>
<evidence type="ECO:0000313" key="2">
    <source>
        <dbReference type="EMBL" id="RDU64940.1"/>
    </source>
</evidence>
<dbReference type="Proteomes" id="UP000256379">
    <property type="component" value="Unassembled WGS sequence"/>
</dbReference>
<evidence type="ECO:0000259" key="1">
    <source>
        <dbReference type="Pfam" id="PF22481"/>
    </source>
</evidence>
<comment type="caution">
    <text evidence="2">The sequence shown here is derived from an EMBL/GenBank/DDBJ whole genome shotgun (WGS) entry which is preliminary data.</text>
</comment>
<proteinExistence type="predicted"/>
<dbReference type="EMBL" id="NXLQ01000016">
    <property type="protein sequence ID" value="RDU64940.1"/>
    <property type="molecule type" value="Genomic_DNA"/>
</dbReference>
<organism evidence="2 3">
    <name type="scientific">Helicobacter didelphidarum</name>
    <dbReference type="NCBI Taxonomy" id="2040648"/>
    <lineage>
        <taxon>Bacteria</taxon>
        <taxon>Pseudomonadati</taxon>
        <taxon>Campylobacterota</taxon>
        <taxon>Epsilonproteobacteria</taxon>
        <taxon>Campylobacterales</taxon>
        <taxon>Helicobacteraceae</taxon>
        <taxon>Helicobacter</taxon>
    </lineage>
</organism>
<dbReference type="RefSeq" id="WP_115543347.1">
    <property type="nucleotide sequence ID" value="NZ_NXLQ01000016.1"/>
</dbReference>
<evidence type="ECO:0000313" key="3">
    <source>
        <dbReference type="Proteomes" id="UP000256379"/>
    </source>
</evidence>
<protein>
    <recommendedName>
        <fullName evidence="1">DUF6985 domain-containing protein</fullName>
    </recommendedName>
</protein>
<dbReference type="Pfam" id="PF22481">
    <property type="entry name" value="DUF6985"/>
    <property type="match status" value="1"/>
</dbReference>
<sequence>MKTINDKVFGTMQYDSSWEKQDNLLLFSKTYSIQVVARAYDEAPITDTQRENYANYKAFLMQNEAEIKQKLQEYCKKTYELENPNLEEILTPTTLYFDRDDSWGVLFDTDCDMENGLAFFIIKGKIEINIQDMFL</sequence>